<sequence length="255" mass="28223">MTKRFQREHHAQAEREWRALTLLARYAPGLAPEPWEVDLEAPEPTVMMSRLSGEPLRGRSLDEAQLKALATTLSRLYDAVPPAALAAVPRRPGHQQDLIAHIHSWTPQAEPQAGDALSVAMNSGLAWLADSGMETAGQPDVPRIFGPGDGNLANYLWDGFEVRVVDFEDSGVSDRAFELAEITEHVASWVDKPLDVEIFLDQFHLTATESARLADCRRLLALVWLFLLSFDKGGRPRNSPGTAERQASRLLSLLD</sequence>
<feature type="domain" description="Aminoglycoside phosphotransferase" evidence="1">
    <location>
        <begin position="4"/>
        <end position="199"/>
    </location>
</feature>
<dbReference type="SUPFAM" id="SSF56112">
    <property type="entry name" value="Protein kinase-like (PK-like)"/>
    <property type="match status" value="1"/>
</dbReference>
<reference evidence="2 3" key="1">
    <citation type="submission" date="2024-06" db="EMBL/GenBank/DDBJ databases">
        <title>The Natural Products Discovery Center: Release of the First 8490 Sequenced Strains for Exploring Actinobacteria Biosynthetic Diversity.</title>
        <authorList>
            <person name="Kalkreuter E."/>
            <person name="Kautsar S.A."/>
            <person name="Yang D."/>
            <person name="Bader C.D."/>
            <person name="Teijaro C.N."/>
            <person name="Fluegel L."/>
            <person name="Davis C.M."/>
            <person name="Simpson J.R."/>
            <person name="Lauterbach L."/>
            <person name="Steele A.D."/>
            <person name="Gui C."/>
            <person name="Meng S."/>
            <person name="Li G."/>
            <person name="Viehrig K."/>
            <person name="Ye F."/>
            <person name="Su P."/>
            <person name="Kiefer A.F."/>
            <person name="Nichols A."/>
            <person name="Cepeda A.J."/>
            <person name="Yan W."/>
            <person name="Fan B."/>
            <person name="Jiang Y."/>
            <person name="Adhikari A."/>
            <person name="Zheng C.-J."/>
            <person name="Schuster L."/>
            <person name="Cowan T.M."/>
            <person name="Smanski M.J."/>
            <person name="Chevrette M.G."/>
            <person name="De Carvalho L.P.S."/>
            <person name="Shen B."/>
        </authorList>
    </citation>
    <scope>NUCLEOTIDE SEQUENCE [LARGE SCALE GENOMIC DNA]</scope>
    <source>
        <strain evidence="2 3">NPDC005137</strain>
    </source>
</reference>
<accession>A0ABV2UNU1</accession>
<evidence type="ECO:0000313" key="3">
    <source>
        <dbReference type="Proteomes" id="UP001550044"/>
    </source>
</evidence>
<evidence type="ECO:0000313" key="2">
    <source>
        <dbReference type="EMBL" id="MET8439156.1"/>
    </source>
</evidence>
<dbReference type="Pfam" id="PF01636">
    <property type="entry name" value="APH"/>
    <property type="match status" value="1"/>
</dbReference>
<comment type="caution">
    <text evidence="2">The sequence shown here is derived from an EMBL/GenBank/DDBJ whole genome shotgun (WGS) entry which is preliminary data.</text>
</comment>
<organism evidence="2 3">
    <name type="scientific">Streptomyces sp. 900116325</name>
    <dbReference type="NCBI Taxonomy" id="3154295"/>
    <lineage>
        <taxon>Bacteria</taxon>
        <taxon>Bacillati</taxon>
        <taxon>Actinomycetota</taxon>
        <taxon>Actinomycetes</taxon>
        <taxon>Kitasatosporales</taxon>
        <taxon>Streptomycetaceae</taxon>
        <taxon>Streptomyces</taxon>
    </lineage>
</organism>
<protein>
    <submittedName>
        <fullName evidence="2">Phosphotransferase</fullName>
    </submittedName>
</protein>
<dbReference type="EMBL" id="JBEXIP010000095">
    <property type="protein sequence ID" value="MET8439156.1"/>
    <property type="molecule type" value="Genomic_DNA"/>
</dbReference>
<keyword evidence="3" id="KW-1185">Reference proteome</keyword>
<dbReference type="Proteomes" id="UP001550044">
    <property type="component" value="Unassembled WGS sequence"/>
</dbReference>
<dbReference type="RefSeq" id="WP_356670985.1">
    <property type="nucleotide sequence ID" value="NZ_JBEXEF010000032.1"/>
</dbReference>
<name>A0ABV2UNU1_9ACTN</name>
<dbReference type="InterPro" id="IPR002575">
    <property type="entry name" value="Aminoglycoside_PTrfase"/>
</dbReference>
<dbReference type="InterPro" id="IPR011009">
    <property type="entry name" value="Kinase-like_dom_sf"/>
</dbReference>
<proteinExistence type="predicted"/>
<evidence type="ECO:0000259" key="1">
    <source>
        <dbReference type="Pfam" id="PF01636"/>
    </source>
</evidence>
<dbReference type="Gene3D" id="3.90.1200.10">
    <property type="match status" value="1"/>
</dbReference>
<gene>
    <name evidence="2" type="ORF">ABZV61_42230</name>
</gene>